<organism evidence="1 2">
    <name type="scientific">Thalictrum thalictroides</name>
    <name type="common">Rue-anemone</name>
    <name type="synonym">Anemone thalictroides</name>
    <dbReference type="NCBI Taxonomy" id="46969"/>
    <lineage>
        <taxon>Eukaryota</taxon>
        <taxon>Viridiplantae</taxon>
        <taxon>Streptophyta</taxon>
        <taxon>Embryophyta</taxon>
        <taxon>Tracheophyta</taxon>
        <taxon>Spermatophyta</taxon>
        <taxon>Magnoliopsida</taxon>
        <taxon>Ranunculales</taxon>
        <taxon>Ranunculaceae</taxon>
        <taxon>Thalictroideae</taxon>
        <taxon>Thalictrum</taxon>
    </lineage>
</organism>
<proteinExistence type="predicted"/>
<dbReference type="AlphaFoldDB" id="A0A7J6WIG6"/>
<evidence type="ECO:0000313" key="1">
    <source>
        <dbReference type="EMBL" id="KAF5196707.1"/>
    </source>
</evidence>
<feature type="non-terminal residue" evidence="1">
    <location>
        <position position="1"/>
    </location>
</feature>
<keyword evidence="2" id="KW-1185">Reference proteome</keyword>
<dbReference type="EMBL" id="JABWDY010015618">
    <property type="protein sequence ID" value="KAF5196707.1"/>
    <property type="molecule type" value="Genomic_DNA"/>
</dbReference>
<gene>
    <name evidence="1" type="ORF">FRX31_013706</name>
</gene>
<reference evidence="1 2" key="1">
    <citation type="submission" date="2020-06" db="EMBL/GenBank/DDBJ databases">
        <title>Transcriptomic and genomic resources for Thalictrum thalictroides and T. hernandezii: Facilitating candidate gene discovery in an emerging model plant lineage.</title>
        <authorList>
            <person name="Arias T."/>
            <person name="Riano-Pachon D.M."/>
            <person name="Di Stilio V.S."/>
        </authorList>
    </citation>
    <scope>NUCLEOTIDE SEQUENCE [LARGE SCALE GENOMIC DNA]</scope>
    <source>
        <strain evidence="2">cv. WT478/WT964</strain>
        <tissue evidence="1">Leaves</tissue>
    </source>
</reference>
<protein>
    <submittedName>
        <fullName evidence="1">Uncharacterized protein</fullName>
    </submittedName>
</protein>
<name>A0A7J6WIG6_THATH</name>
<dbReference type="Proteomes" id="UP000554482">
    <property type="component" value="Unassembled WGS sequence"/>
</dbReference>
<accession>A0A7J6WIG6</accession>
<evidence type="ECO:0000313" key="2">
    <source>
        <dbReference type="Proteomes" id="UP000554482"/>
    </source>
</evidence>
<comment type="caution">
    <text evidence="1">The sequence shown here is derived from an EMBL/GenBank/DDBJ whole genome shotgun (WGS) entry which is preliminary data.</text>
</comment>
<sequence>MQSPLQLNGLIEGVYVNIDDGECFRVKPHSTCYDRESSLLRMLEELKKNGSYQLPRTHEVMLERVANREAIVAELPANTYKI</sequence>